<gene>
    <name evidence="2" type="ORF">CCHLO57077_00000281</name>
</gene>
<dbReference type="Pfam" id="PF06985">
    <property type="entry name" value="HET"/>
    <property type="match status" value="1"/>
</dbReference>
<sequence>MSFPNSAPSSIRKHHNKIVNSADRSTMRDWHRKYMLAESDSFHVDMLGVGYSELIRDLESDQLDTDAIERRVQQLARKADISKGFCASCRNLFSHWPALDEKEWDSAVLRYFSTEELEAFSRAGCKFCDFIMARFQHHEGLLDKFRKIEARFAEEPEPARCSLAVQNVGEGIGENATSQALWVNLPGKEVSHCNYACDQELADFVSEVLPKDAKFWDEDIESLDLVKTWLSDCDETHQKECSSRKPQDGPGRLISIQTDPVKLVETASLESLPQYAALTYCWGKAPFFKLTRDTYAELLAGISLDRLPQTFQDAIIVARRLGLSHIWIDALCIIQEEPDKADWLKESGRMRSVYGGSHVTLAASSATDVHQGFLASALSPKYQGGFYAQVSTDKYTRKQNFHSAGVFFESILQTPLAERAWALGERLLSRRTVQFSEYGVFWQCHATSRSEFIPGGFGGHPGPTLMFADEEPLPWMDVMCQYSEAKLTYASDRLPALSGIAARQREINGDKYLAGLWEQDLVPSLLWFSLDATEMKERRPPSWTWASIDGPCSVKEFTKKGGKSQARLLESWTKLLGPDPFGAVTDGEITLACQSLIPATLDREGPQSLDIGSDSSKAPVSKKVPSVTIHKSSLQPFPVKLDCVEQEAARNESVYLLPVMAGRVSMYADEAEEMNCEDQHVEYAGLVLRSVDNMPGYFVRLGLFGFSNQPWEPGVAGRDLYADFGSALEERGEETAKSVCLETNEDADYPKQRFVIKIK</sequence>
<dbReference type="EMBL" id="CABFNP030001245">
    <property type="protein sequence ID" value="CAI6093199.1"/>
    <property type="molecule type" value="Genomic_DNA"/>
</dbReference>
<reference evidence="2" key="1">
    <citation type="submission" date="2023-01" db="EMBL/GenBank/DDBJ databases">
        <authorList>
            <person name="Piombo E."/>
        </authorList>
    </citation>
    <scope>NUCLEOTIDE SEQUENCE</scope>
</reference>
<keyword evidence="3" id="KW-1185">Reference proteome</keyword>
<dbReference type="AlphaFoldDB" id="A0AA35MAV2"/>
<dbReference type="PANTHER" id="PTHR33112">
    <property type="entry name" value="DOMAIN PROTEIN, PUTATIVE-RELATED"/>
    <property type="match status" value="1"/>
</dbReference>
<proteinExistence type="predicted"/>
<feature type="domain" description="Heterokaryon incompatibility" evidence="1">
    <location>
        <begin position="275"/>
        <end position="425"/>
    </location>
</feature>
<name>A0AA35MAV2_9HYPO</name>
<organism evidence="2 3">
    <name type="scientific">Clonostachys chloroleuca</name>
    <dbReference type="NCBI Taxonomy" id="1926264"/>
    <lineage>
        <taxon>Eukaryota</taxon>
        <taxon>Fungi</taxon>
        <taxon>Dikarya</taxon>
        <taxon>Ascomycota</taxon>
        <taxon>Pezizomycotina</taxon>
        <taxon>Sordariomycetes</taxon>
        <taxon>Hypocreomycetidae</taxon>
        <taxon>Hypocreales</taxon>
        <taxon>Bionectriaceae</taxon>
        <taxon>Clonostachys</taxon>
    </lineage>
</organism>
<dbReference type="PANTHER" id="PTHR33112:SF8">
    <property type="entry name" value="HETEROKARYON INCOMPATIBILITY DOMAIN-CONTAINING PROTEIN"/>
    <property type="match status" value="1"/>
</dbReference>
<evidence type="ECO:0000313" key="3">
    <source>
        <dbReference type="Proteomes" id="UP001160390"/>
    </source>
</evidence>
<dbReference type="InterPro" id="IPR010730">
    <property type="entry name" value="HET"/>
</dbReference>
<evidence type="ECO:0000313" key="2">
    <source>
        <dbReference type="EMBL" id="CAI6093199.1"/>
    </source>
</evidence>
<comment type="caution">
    <text evidence="2">The sequence shown here is derived from an EMBL/GenBank/DDBJ whole genome shotgun (WGS) entry which is preliminary data.</text>
</comment>
<dbReference type="Proteomes" id="UP001160390">
    <property type="component" value="Unassembled WGS sequence"/>
</dbReference>
<protein>
    <recommendedName>
        <fullName evidence="1">Heterokaryon incompatibility domain-containing protein</fullName>
    </recommendedName>
</protein>
<accession>A0AA35MAV2</accession>
<evidence type="ECO:0000259" key="1">
    <source>
        <dbReference type="Pfam" id="PF06985"/>
    </source>
</evidence>